<protein>
    <submittedName>
        <fullName evidence="1">Secreted antigen 1</fullName>
    </submittedName>
</protein>
<sequence length="447" mass="47925">MTVCPSVPPPKSLKDALDLFGALGQGNLKERVGTALERRVAQALGRTDVPQSVAHDCTFNTISQNFEKVLTKLNELRTAIVDNGDHTTYGKYDHLESSCGEVTCVEICTDHFLGILPQLYATLSFMLFKVDDTYSELGGGGWFQQYFNGKNHAVSAQGKSLHQWLTGTGTTGIPSALGSSPVSSPTLLPGGYENDLSQKLGDDLVGTLNDLIIDFGEGADGFLQHSLLDIAVITEWSPCNTAACLVVVRALCEDCDSHKSQIDMHNGLGQVINDVLSNLKVLAPKHEDEDDEALLTALFDGRAETYLKRLEPGAFERCMRWFHDKLGSLIGSLNLLKTDSTKWNHDGLQEAKTSGPFGYGFSFGGKWKSNWSDQIRSQIPEAITKLTTDLTKLQQILKQHFNGSGSSAGSIAGGFLGTAAVGGVGTAMALNVGGVTTALKGAIGILK</sequence>
<organism evidence="1 2">
    <name type="scientific">Babesia caballi</name>
    <dbReference type="NCBI Taxonomy" id="5871"/>
    <lineage>
        <taxon>Eukaryota</taxon>
        <taxon>Sar</taxon>
        <taxon>Alveolata</taxon>
        <taxon>Apicomplexa</taxon>
        <taxon>Aconoidasida</taxon>
        <taxon>Piroplasmida</taxon>
        <taxon>Babesiidae</taxon>
        <taxon>Babesia</taxon>
    </lineage>
</organism>
<comment type="caution">
    <text evidence="1">The sequence shown here is derived from an EMBL/GenBank/DDBJ whole genome shotgun (WGS) entry which is preliminary data.</text>
</comment>
<dbReference type="RefSeq" id="XP_067713167.1">
    <property type="nucleotide sequence ID" value="XM_067857066.1"/>
</dbReference>
<name>A0AAV4LM52_BABCB</name>
<accession>A0AAV4LM52</accession>
<evidence type="ECO:0000313" key="1">
    <source>
        <dbReference type="EMBL" id="GIX61096.1"/>
    </source>
</evidence>
<gene>
    <name evidence="1" type="ORF">BcabD6B2_05310</name>
</gene>
<dbReference type="GeneID" id="94192579"/>
<keyword evidence="2" id="KW-1185">Reference proteome</keyword>
<dbReference type="EMBL" id="BPLF01000001">
    <property type="protein sequence ID" value="GIX61096.1"/>
    <property type="molecule type" value="Genomic_DNA"/>
</dbReference>
<evidence type="ECO:0000313" key="2">
    <source>
        <dbReference type="Proteomes" id="UP001497744"/>
    </source>
</evidence>
<proteinExistence type="predicted"/>
<dbReference type="AlphaFoldDB" id="A0AAV4LM52"/>
<dbReference type="Proteomes" id="UP001497744">
    <property type="component" value="Unassembled WGS sequence"/>
</dbReference>
<reference evidence="1 2" key="1">
    <citation type="submission" date="2021-06" db="EMBL/GenBank/DDBJ databases">
        <title>Genome sequence of Babesia caballi.</title>
        <authorList>
            <person name="Yamagishi J."/>
            <person name="Kidaka T."/>
            <person name="Ochi A."/>
        </authorList>
    </citation>
    <scope>NUCLEOTIDE SEQUENCE [LARGE SCALE GENOMIC DNA]</scope>
    <source>
        <strain evidence="1">USDA-D6B2</strain>
    </source>
</reference>